<dbReference type="Proteomes" id="UP000636709">
    <property type="component" value="Unassembled WGS sequence"/>
</dbReference>
<evidence type="ECO:0000313" key="2">
    <source>
        <dbReference type="Proteomes" id="UP000636709"/>
    </source>
</evidence>
<comment type="caution">
    <text evidence="1">The sequence shown here is derived from an EMBL/GenBank/DDBJ whole genome shotgun (WGS) entry which is preliminary data.</text>
</comment>
<evidence type="ECO:0000313" key="1">
    <source>
        <dbReference type="EMBL" id="KAF8685835.1"/>
    </source>
</evidence>
<sequence length="35" mass="3924">MRSMSSANAKMKSMTTSCSDAHLHYKRAMQALSFN</sequence>
<dbReference type="EMBL" id="JACEFO010002082">
    <property type="protein sequence ID" value="KAF8685835.1"/>
    <property type="molecule type" value="Genomic_DNA"/>
</dbReference>
<protein>
    <submittedName>
        <fullName evidence="1">Uncharacterized protein</fullName>
    </submittedName>
</protein>
<name>A0A835EFV8_9POAL</name>
<organism evidence="1 2">
    <name type="scientific">Digitaria exilis</name>
    <dbReference type="NCBI Taxonomy" id="1010633"/>
    <lineage>
        <taxon>Eukaryota</taxon>
        <taxon>Viridiplantae</taxon>
        <taxon>Streptophyta</taxon>
        <taxon>Embryophyta</taxon>
        <taxon>Tracheophyta</taxon>
        <taxon>Spermatophyta</taxon>
        <taxon>Magnoliopsida</taxon>
        <taxon>Liliopsida</taxon>
        <taxon>Poales</taxon>
        <taxon>Poaceae</taxon>
        <taxon>PACMAD clade</taxon>
        <taxon>Panicoideae</taxon>
        <taxon>Panicodae</taxon>
        <taxon>Paniceae</taxon>
        <taxon>Anthephorinae</taxon>
        <taxon>Digitaria</taxon>
    </lineage>
</organism>
<keyword evidence="2" id="KW-1185">Reference proteome</keyword>
<dbReference type="AlphaFoldDB" id="A0A835EFV8"/>
<accession>A0A835EFV8</accession>
<gene>
    <name evidence="1" type="ORF">HU200_043745</name>
</gene>
<proteinExistence type="predicted"/>
<reference evidence="1" key="1">
    <citation type="submission" date="2020-07" db="EMBL/GenBank/DDBJ databases">
        <title>Genome sequence and genetic diversity analysis of an under-domesticated orphan crop, white fonio (Digitaria exilis).</title>
        <authorList>
            <person name="Bennetzen J.L."/>
            <person name="Chen S."/>
            <person name="Ma X."/>
            <person name="Wang X."/>
            <person name="Yssel A.E.J."/>
            <person name="Chaluvadi S.R."/>
            <person name="Johnson M."/>
            <person name="Gangashetty P."/>
            <person name="Hamidou F."/>
            <person name="Sanogo M.D."/>
            <person name="Zwaenepoel A."/>
            <person name="Wallace J."/>
            <person name="Van De Peer Y."/>
            <person name="Van Deynze A."/>
        </authorList>
    </citation>
    <scope>NUCLEOTIDE SEQUENCE</scope>
    <source>
        <tissue evidence="1">Leaves</tissue>
    </source>
</reference>